<organism evidence="8 9">
    <name type="scientific">Noviherbaspirillum suwonense</name>
    <dbReference type="NCBI Taxonomy" id="1224511"/>
    <lineage>
        <taxon>Bacteria</taxon>
        <taxon>Pseudomonadati</taxon>
        <taxon>Pseudomonadota</taxon>
        <taxon>Betaproteobacteria</taxon>
        <taxon>Burkholderiales</taxon>
        <taxon>Oxalobacteraceae</taxon>
        <taxon>Noviherbaspirillum</taxon>
    </lineage>
</organism>
<dbReference type="InterPro" id="IPR003481">
    <property type="entry name" value="FliD_N"/>
</dbReference>
<evidence type="ECO:0000256" key="3">
    <source>
        <dbReference type="ARBA" id="ARBA00023054"/>
    </source>
</evidence>
<feature type="domain" description="Flagellar hook-associated protein 2 N-terminal" evidence="6">
    <location>
        <begin position="8"/>
        <end position="103"/>
    </location>
</feature>
<comment type="function">
    <text evidence="5">Required for morphogenesis and for the elongation of the flagellar filament by facilitating polymerization of the flagellin monomers at the tip of growing filament. Forms a capping structure, which prevents flagellin subunits (transported through the central channel of the flagellum) from leaking out without polymerization at the distal end.</text>
</comment>
<keyword evidence="9" id="KW-1185">Reference proteome</keyword>
<comment type="caution">
    <text evidence="8">The sequence shown here is derived from an EMBL/GenBank/DDBJ whole genome shotgun (WGS) entry which is preliminary data.</text>
</comment>
<keyword evidence="3" id="KW-0175">Coiled coil</keyword>
<gene>
    <name evidence="8" type="ORF">SAMN06295970_12639</name>
</gene>
<dbReference type="PANTHER" id="PTHR30288:SF0">
    <property type="entry name" value="FLAGELLAR HOOK-ASSOCIATED PROTEIN 2"/>
    <property type="match status" value="1"/>
</dbReference>
<dbReference type="Pfam" id="PF07195">
    <property type="entry name" value="FliD_C"/>
    <property type="match status" value="1"/>
</dbReference>
<evidence type="ECO:0000313" key="8">
    <source>
        <dbReference type="EMBL" id="SMP77274.1"/>
    </source>
</evidence>
<reference evidence="8 9" key="1">
    <citation type="submission" date="2017-05" db="EMBL/GenBank/DDBJ databases">
        <authorList>
            <person name="Varghese N."/>
            <person name="Submissions S."/>
        </authorList>
    </citation>
    <scope>NUCLEOTIDE SEQUENCE [LARGE SCALE GENOMIC DNA]</scope>
    <source>
        <strain evidence="8 9">DSM 26001</strain>
    </source>
</reference>
<keyword evidence="5" id="KW-0964">Secreted</keyword>
<protein>
    <recommendedName>
        <fullName evidence="5">Flagellar hook-associated protein 2</fullName>
        <shortName evidence="5">HAP2</shortName>
    </recommendedName>
    <alternativeName>
        <fullName evidence="5">Flagellar cap protein</fullName>
    </alternativeName>
</protein>
<keyword evidence="4 5" id="KW-0975">Bacterial flagellum</keyword>
<accession>A0ABY1QPJ1</accession>
<evidence type="ECO:0000256" key="2">
    <source>
        <dbReference type="ARBA" id="ARBA00011255"/>
    </source>
</evidence>
<comment type="subcellular location">
    <subcellularLocation>
        <location evidence="5">Secreted</location>
    </subcellularLocation>
    <subcellularLocation>
        <location evidence="5">Bacterial flagellum</location>
    </subcellularLocation>
</comment>
<evidence type="ECO:0000259" key="6">
    <source>
        <dbReference type="Pfam" id="PF02465"/>
    </source>
</evidence>
<sequence>MAGLTVSSTLDVSGIVSQLMAVEKAPLNALKEKETKYNAQLSAYGQIKSAMDTFKTALSKLTVDALNAQTAVSSAPTTLGVSAGGTAVSGSYSITVQQLARADRQQFDGLASASTQIGSGTMSIQVGSGTPVNISTADTSMQGIAQAINKANAGVSATIVNDGKINHLVVTGQKTGEANAVTITAGGALDIFDSSKAAAHQAAQDANFIVDGIAVTKPSNTVSDAISGVTLTLSAVSADPIKVNVTRDDSTVKSNITAFATAVSALNSTIKKLTAYDAATKTASALTGDSGARTILNNVRSQMTGAVPGVTGFNTLASLGIMFKSDGSMSVDDSKLSKAMTADPTAITQVFTGTGGIGTRLTNIATQILGDNGVLTSRTDGLSASLKTVTAREADMQTRLNAKEKNLYTQYSALDAKLSGMQAQSNAVSQQLAALYKNS</sequence>
<dbReference type="RefSeq" id="WP_283444905.1">
    <property type="nucleotide sequence ID" value="NZ_FXUL01000026.1"/>
</dbReference>
<proteinExistence type="inferred from homology"/>
<dbReference type="PANTHER" id="PTHR30288">
    <property type="entry name" value="FLAGELLAR CAP/ASSEMBLY PROTEIN FLID"/>
    <property type="match status" value="1"/>
</dbReference>
<dbReference type="Pfam" id="PF02465">
    <property type="entry name" value="FliD_N"/>
    <property type="match status" value="1"/>
</dbReference>
<comment type="similarity">
    <text evidence="1 5">Belongs to the FliD family.</text>
</comment>
<evidence type="ECO:0000256" key="5">
    <source>
        <dbReference type="RuleBase" id="RU362066"/>
    </source>
</evidence>
<dbReference type="InterPro" id="IPR010809">
    <property type="entry name" value="FliD_C"/>
</dbReference>
<evidence type="ECO:0000256" key="1">
    <source>
        <dbReference type="ARBA" id="ARBA00009764"/>
    </source>
</evidence>
<comment type="subunit">
    <text evidence="2 5">Homopentamer.</text>
</comment>
<keyword evidence="8" id="KW-0282">Flagellum</keyword>
<dbReference type="InterPro" id="IPR040026">
    <property type="entry name" value="FliD"/>
</dbReference>
<evidence type="ECO:0000259" key="7">
    <source>
        <dbReference type="Pfam" id="PF07195"/>
    </source>
</evidence>
<name>A0ABY1QPJ1_9BURK</name>
<keyword evidence="8" id="KW-0966">Cell projection</keyword>
<dbReference type="EMBL" id="FXUL01000026">
    <property type="protein sequence ID" value="SMP77274.1"/>
    <property type="molecule type" value="Genomic_DNA"/>
</dbReference>
<feature type="domain" description="Flagellar hook-associated protein 2 C-terminal" evidence="7">
    <location>
        <begin position="203"/>
        <end position="422"/>
    </location>
</feature>
<keyword evidence="8" id="KW-0969">Cilium</keyword>
<dbReference type="Proteomes" id="UP001158049">
    <property type="component" value="Unassembled WGS sequence"/>
</dbReference>
<evidence type="ECO:0000313" key="9">
    <source>
        <dbReference type="Proteomes" id="UP001158049"/>
    </source>
</evidence>
<evidence type="ECO:0000256" key="4">
    <source>
        <dbReference type="ARBA" id="ARBA00023143"/>
    </source>
</evidence>